<sequence>MASLSFCANWPKNTVPLETYVDESLHLHCKLCNKIANSASDGAKWLQKSEEGYVSLLKFCIDELRNSDKRSQTLPAEEGHHQFLFACHGFTADKRKLSETIGAIAKKEAEFCKEQKYCQMF</sequence>
<accession>A0ABD2IG38</accession>
<organism evidence="1 2">
    <name type="scientific">Heterodera schachtii</name>
    <name type="common">Sugarbeet cyst nematode worm</name>
    <name type="synonym">Tylenchus schachtii</name>
    <dbReference type="NCBI Taxonomy" id="97005"/>
    <lineage>
        <taxon>Eukaryota</taxon>
        <taxon>Metazoa</taxon>
        <taxon>Ecdysozoa</taxon>
        <taxon>Nematoda</taxon>
        <taxon>Chromadorea</taxon>
        <taxon>Rhabditida</taxon>
        <taxon>Tylenchina</taxon>
        <taxon>Tylenchomorpha</taxon>
        <taxon>Tylenchoidea</taxon>
        <taxon>Heteroderidae</taxon>
        <taxon>Heteroderinae</taxon>
        <taxon>Heterodera</taxon>
    </lineage>
</organism>
<name>A0ABD2IG38_HETSC</name>
<comment type="caution">
    <text evidence="1">The sequence shown here is derived from an EMBL/GenBank/DDBJ whole genome shotgun (WGS) entry which is preliminary data.</text>
</comment>
<gene>
    <name evidence="1" type="ORF">niasHS_012133</name>
</gene>
<dbReference type="Proteomes" id="UP001620645">
    <property type="component" value="Unassembled WGS sequence"/>
</dbReference>
<reference evidence="1 2" key="1">
    <citation type="submission" date="2024-10" db="EMBL/GenBank/DDBJ databases">
        <authorList>
            <person name="Kim D."/>
        </authorList>
    </citation>
    <scope>NUCLEOTIDE SEQUENCE [LARGE SCALE GENOMIC DNA]</scope>
    <source>
        <strain evidence="1">Taebaek</strain>
    </source>
</reference>
<protein>
    <submittedName>
        <fullName evidence="1">Uncharacterized protein</fullName>
    </submittedName>
</protein>
<dbReference type="AlphaFoldDB" id="A0ABD2IG38"/>
<keyword evidence="2" id="KW-1185">Reference proteome</keyword>
<evidence type="ECO:0000313" key="2">
    <source>
        <dbReference type="Proteomes" id="UP001620645"/>
    </source>
</evidence>
<dbReference type="EMBL" id="JBICCN010000315">
    <property type="protein sequence ID" value="KAL3078246.1"/>
    <property type="molecule type" value="Genomic_DNA"/>
</dbReference>
<proteinExistence type="predicted"/>
<evidence type="ECO:0000313" key="1">
    <source>
        <dbReference type="EMBL" id="KAL3078246.1"/>
    </source>
</evidence>